<evidence type="ECO:0000256" key="2">
    <source>
        <dbReference type="SAM" id="Phobius"/>
    </source>
</evidence>
<geneLocation type="plasmid" evidence="3">
    <name>pVAPN1572</name>
</geneLocation>
<accession>A0A1Z1UZ95</accession>
<evidence type="ECO:0000256" key="1">
    <source>
        <dbReference type="SAM" id="MobiDB-lite"/>
    </source>
</evidence>
<organism evidence="3">
    <name type="scientific">Rhodococcus hoagii</name>
    <name type="common">Corynebacterium equii</name>
    <dbReference type="NCBI Taxonomy" id="43767"/>
    <lineage>
        <taxon>Bacteria</taxon>
        <taxon>Bacillati</taxon>
        <taxon>Actinomycetota</taxon>
        <taxon>Actinomycetes</taxon>
        <taxon>Mycobacteriales</taxon>
        <taxon>Nocardiaceae</taxon>
        <taxon>Prescottella</taxon>
    </lineage>
</organism>
<keyword evidence="2" id="KW-0812">Transmembrane</keyword>
<feature type="compositionally biased region" description="Low complexity" evidence="1">
    <location>
        <begin position="94"/>
        <end position="110"/>
    </location>
</feature>
<keyword evidence="2" id="KW-1133">Transmembrane helix</keyword>
<feature type="region of interest" description="Disordered" evidence="1">
    <location>
        <begin position="94"/>
        <end position="119"/>
    </location>
</feature>
<reference evidence="3" key="1">
    <citation type="journal article" date="2017" name="Genome Biol. Evol.">
        <title>Comparative Genomics of Rhodococcus equi Virulence Plasmids Indicates Host-Driven Evolution of the vap Pathogenicity Island.</title>
        <authorList>
            <person name="MacArthur I."/>
            <person name="Anastasi E."/>
            <person name="Alvarez S."/>
            <person name="Scortti M."/>
            <person name="Vazquez-Boland J.A."/>
        </authorList>
    </citation>
    <scope>NUCLEOTIDE SEQUENCE</scope>
    <source>
        <strain evidence="3">PAM1572</strain>
        <plasmid evidence="3">pVAPN1572</plasmid>
    </source>
</reference>
<evidence type="ECO:0008006" key="4">
    <source>
        <dbReference type="Google" id="ProtNLM"/>
    </source>
</evidence>
<proteinExistence type="predicted"/>
<dbReference type="InterPro" id="IPR032290">
    <property type="entry name" value="DUF4839"/>
</dbReference>
<name>A0A1Z1UZ95_RHOHA</name>
<keyword evidence="3" id="KW-0614">Plasmid</keyword>
<sequence length="249" mass="26353">MTTGTEVAYETKTVRAVRGMESRTIKKWETDGWEVVSQSPGKVQTEITFRRPKPKSRPLLWIAGGAFVLVLATIIVVGVIGEKNAAPEESASAVSSELAAAPSEQSSPESTDAAPAPSLESGDVVLTSENSPELAALLAGTDYCAPDVAAFAAAHRGQTIAFPGYIGAMGPHGSAKTRYDILINAGDFSETPGPNFQFRDVNTVNDLHWVGSVPDTVGVGTNLSVTAEVDRYEERSCLFLLEPVTTAVR</sequence>
<dbReference type="AlphaFoldDB" id="A0A1Z1UZ95"/>
<dbReference type="Pfam" id="PF16127">
    <property type="entry name" value="DUF4839"/>
    <property type="match status" value="1"/>
</dbReference>
<dbReference type="RefSeq" id="WP_172687824.1">
    <property type="nucleotide sequence ID" value="NZ_KX443401.1"/>
</dbReference>
<gene>
    <name evidence="3" type="ORF">pVAPN1572_1401</name>
</gene>
<feature type="transmembrane region" description="Helical" evidence="2">
    <location>
        <begin position="59"/>
        <end position="80"/>
    </location>
</feature>
<evidence type="ECO:0000313" key="3">
    <source>
        <dbReference type="EMBL" id="ARX60179.1"/>
    </source>
</evidence>
<keyword evidence="2" id="KW-0472">Membrane</keyword>
<protein>
    <recommendedName>
        <fullName evidence="4">DUF4839 domain-containing protein</fullName>
    </recommendedName>
</protein>
<dbReference type="EMBL" id="KX443401">
    <property type="protein sequence ID" value="ARX60179.1"/>
    <property type="molecule type" value="Genomic_DNA"/>
</dbReference>